<feature type="transmembrane region" description="Helical" evidence="1">
    <location>
        <begin position="45"/>
        <end position="68"/>
    </location>
</feature>
<evidence type="ECO:0000313" key="2">
    <source>
        <dbReference type="EMBL" id="BAI81654.1"/>
    </source>
</evidence>
<keyword evidence="3" id="KW-1185">Reference proteome</keyword>
<keyword evidence="1" id="KW-1133">Transmembrane helix</keyword>
<keyword evidence="2" id="KW-0614">Plasmid</keyword>
<keyword evidence="1" id="KW-0812">Transmembrane</keyword>
<proteinExistence type="predicted"/>
<keyword evidence="1" id="KW-0472">Membrane</keyword>
<sequence length="237" mass="27157">MEESIKNDNIKNSKENKLKEAFKELNQLDEIFTNQLLRYKFSFKILLVTFILSILISFLASIYMFSILKTAINQVNHRPYLVLSDTVYMGAKANANLEKYIQSSVQNIVSNLLTIVPKNSYYNLKYITSFTNSSQIVTTYKKWLENKLYYLNTINGVMLFVPDPNSFNYKITNNSLSKGGDLSFLTQIEGDAYILSNEKHQKARYVIKMAVVVGDVHKGENQIGYNINDIIIEEIGG</sequence>
<dbReference type="AlphaFoldDB" id="D3PEL2"/>
<dbReference type="EMBL" id="AP011530">
    <property type="protein sequence ID" value="BAI81654.1"/>
    <property type="molecule type" value="Genomic_DNA"/>
</dbReference>
<name>D3PEL2_DEFDS</name>
<dbReference type="Proteomes" id="UP000001520">
    <property type="component" value="Plasmid megaplasmid pDF308"/>
</dbReference>
<reference evidence="2 3" key="1">
    <citation type="journal article" date="2010" name="DNA Res.">
        <title>Bacterial lifestyle in a deep-sea hydrothermal vent chimney revealed by the genome sequence of the thermophilic bacterium Deferribacter desulfuricans SSM1.</title>
        <authorList>
            <person name="Takaki Y."/>
            <person name="Shimamura S."/>
            <person name="Nakagawa S."/>
            <person name="Fukuhara Y."/>
            <person name="Horikawa H."/>
            <person name="Ankai A."/>
            <person name="Harada T."/>
            <person name="Hosoyama A."/>
            <person name="Oguchi A."/>
            <person name="Fukui S."/>
            <person name="Fujita N."/>
            <person name="Takami H."/>
            <person name="Takai K."/>
        </authorList>
    </citation>
    <scope>NUCLEOTIDE SEQUENCE [LARGE SCALE GENOMIC DNA]</scope>
    <source>
        <strain evidence="3">DSM 14783 / JCM 11476 / NBRC 101012 / SSM1</strain>
        <plasmid evidence="3">Plasmid megaplasmid pDF308</plasmid>
    </source>
</reference>
<dbReference type="HOGENOM" id="CLU_1169138_0_0_0"/>
<evidence type="ECO:0000313" key="3">
    <source>
        <dbReference type="Proteomes" id="UP000001520"/>
    </source>
</evidence>
<protein>
    <submittedName>
        <fullName evidence="2">Uncharacterized protein</fullName>
    </submittedName>
</protein>
<dbReference type="RefSeq" id="WP_013008899.1">
    <property type="nucleotide sequence ID" value="NC_013940.1"/>
</dbReference>
<geneLocation type="plasmid" evidence="2 3">
    <name>megaplasmid pDF308</name>
</geneLocation>
<gene>
    <name evidence="2" type="ordered locus">DEFDS_P026</name>
</gene>
<accession>D3PEL2</accession>
<dbReference type="KEGG" id="ddf:DEFDS_P026"/>
<organism evidence="2 3">
    <name type="scientific">Deferribacter desulfuricans (strain DSM 14783 / JCM 11476 / NBRC 101012 / SSM1)</name>
    <dbReference type="NCBI Taxonomy" id="639282"/>
    <lineage>
        <taxon>Bacteria</taxon>
        <taxon>Pseudomonadati</taxon>
        <taxon>Deferribacterota</taxon>
        <taxon>Deferribacteres</taxon>
        <taxon>Deferribacterales</taxon>
        <taxon>Deferribacteraceae</taxon>
        <taxon>Deferribacter</taxon>
    </lineage>
</organism>
<evidence type="ECO:0000256" key="1">
    <source>
        <dbReference type="SAM" id="Phobius"/>
    </source>
</evidence>